<comment type="caution">
    <text evidence="4">The sequence shown here is derived from an EMBL/GenBank/DDBJ whole genome shotgun (WGS) entry which is preliminary data.</text>
</comment>
<dbReference type="AlphaFoldDB" id="A0A8K1CKM2"/>
<dbReference type="OrthoDB" id="118200at2759"/>
<feature type="transmembrane region" description="Helical" evidence="2">
    <location>
        <begin position="238"/>
        <end position="257"/>
    </location>
</feature>
<evidence type="ECO:0000313" key="5">
    <source>
        <dbReference type="Proteomes" id="UP000794436"/>
    </source>
</evidence>
<feature type="region of interest" description="Disordered" evidence="1">
    <location>
        <begin position="265"/>
        <end position="295"/>
    </location>
</feature>
<keyword evidence="2" id="KW-1133">Transmembrane helix</keyword>
<keyword evidence="2" id="KW-0472">Membrane</keyword>
<evidence type="ECO:0000256" key="2">
    <source>
        <dbReference type="SAM" id="Phobius"/>
    </source>
</evidence>
<feature type="signal peptide" evidence="3">
    <location>
        <begin position="1"/>
        <end position="32"/>
    </location>
</feature>
<feature type="chain" id="PRO_5035481886" evidence="3">
    <location>
        <begin position="33"/>
        <end position="416"/>
    </location>
</feature>
<feature type="compositionally biased region" description="Acidic residues" evidence="1">
    <location>
        <begin position="387"/>
        <end position="401"/>
    </location>
</feature>
<dbReference type="EMBL" id="SPLM01000038">
    <property type="protein sequence ID" value="TMW65212.1"/>
    <property type="molecule type" value="Genomic_DNA"/>
</dbReference>
<keyword evidence="5" id="KW-1185">Reference proteome</keyword>
<keyword evidence="3" id="KW-0732">Signal</keyword>
<evidence type="ECO:0000256" key="1">
    <source>
        <dbReference type="SAM" id="MobiDB-lite"/>
    </source>
</evidence>
<accession>A0A8K1CKM2</accession>
<feature type="region of interest" description="Disordered" evidence="1">
    <location>
        <begin position="360"/>
        <end position="403"/>
    </location>
</feature>
<evidence type="ECO:0000313" key="4">
    <source>
        <dbReference type="EMBL" id="TMW65212.1"/>
    </source>
</evidence>
<reference evidence="4" key="1">
    <citation type="submission" date="2019-03" db="EMBL/GenBank/DDBJ databases">
        <title>Long read genome sequence of the mycoparasitic Pythium oligandrum ATCC 38472 isolated from sugarbeet rhizosphere.</title>
        <authorList>
            <person name="Gaulin E."/>
        </authorList>
    </citation>
    <scope>NUCLEOTIDE SEQUENCE</scope>
    <source>
        <strain evidence="4">ATCC 38472_TT</strain>
    </source>
</reference>
<protein>
    <submittedName>
        <fullName evidence="4">Uncharacterized protein</fullName>
    </submittedName>
</protein>
<dbReference type="Proteomes" id="UP000794436">
    <property type="component" value="Unassembled WGS sequence"/>
</dbReference>
<name>A0A8K1CKM2_PYTOL</name>
<proteinExistence type="predicted"/>
<keyword evidence="2" id="KW-0812">Transmembrane</keyword>
<sequence>MSGWRRRRRRRSSALLLVVTLVLVVTAADVHAEEEETSAPAPSYGFKPPPPQLKHPDEDCDPEENEIIPGNCSFFERRKKDCARPRKCFDCLGMPGCMIDQWGKCVEMQDAYKPEWDFHHVIDAHITDNPLNASVQPGHIDTHDNPQRYHFPAHNASYCRHTDRVCQECQKAIFVDNFPDSRFCLGKDGCVCIAACESTKWEKNIGAEKCDKPPPHVKMFGAGPPPRPEKQSSVLTSLWITVGLPGVAVLVGLMVVYHQRRETQRRAALSQNNPEAGAQGSSASGDGGSGERASQGGLHLNLFGWQSLRQALIDKENQLLAGAQDVSPTHHFVDLLNVEPSAPDAEYSEYSAPVIEHSVRATAPPESPRSSNGSLHLVRMEPSAPVFDDDDLEMQPPDVEDSERVVVRHYSGEALL</sequence>
<gene>
    <name evidence="4" type="ORF">Poli38472_009379</name>
</gene>
<organism evidence="4 5">
    <name type="scientific">Pythium oligandrum</name>
    <name type="common">Mycoparasitic fungus</name>
    <dbReference type="NCBI Taxonomy" id="41045"/>
    <lineage>
        <taxon>Eukaryota</taxon>
        <taxon>Sar</taxon>
        <taxon>Stramenopiles</taxon>
        <taxon>Oomycota</taxon>
        <taxon>Peronosporomycetes</taxon>
        <taxon>Pythiales</taxon>
        <taxon>Pythiaceae</taxon>
        <taxon>Pythium</taxon>
    </lineage>
</organism>
<evidence type="ECO:0000256" key="3">
    <source>
        <dbReference type="SAM" id="SignalP"/>
    </source>
</evidence>
<feature type="region of interest" description="Disordered" evidence="1">
    <location>
        <begin position="34"/>
        <end position="64"/>
    </location>
</feature>